<name>A0A9P8XQT3_9PEZI</name>
<gene>
    <name evidence="3" type="ORF">B0I36DRAFT_356925</name>
</gene>
<dbReference type="RefSeq" id="XP_046003691.1">
    <property type="nucleotide sequence ID" value="XM_046157714.1"/>
</dbReference>
<evidence type="ECO:0000256" key="1">
    <source>
        <dbReference type="SAM" id="MobiDB-lite"/>
    </source>
</evidence>
<feature type="compositionally biased region" description="Basic and acidic residues" evidence="1">
    <location>
        <begin position="1"/>
        <end position="14"/>
    </location>
</feature>
<keyword evidence="4" id="KW-1185">Reference proteome</keyword>
<protein>
    <submittedName>
        <fullName evidence="3">Uncharacterized protein</fullName>
    </submittedName>
</protein>
<keyword evidence="2" id="KW-0472">Membrane</keyword>
<evidence type="ECO:0000313" key="4">
    <source>
        <dbReference type="Proteomes" id="UP000756346"/>
    </source>
</evidence>
<feature type="transmembrane region" description="Helical" evidence="2">
    <location>
        <begin position="89"/>
        <end position="111"/>
    </location>
</feature>
<keyword evidence="2" id="KW-1133">Transmembrane helix</keyword>
<comment type="caution">
    <text evidence="3">The sequence shown here is derived from an EMBL/GenBank/DDBJ whole genome shotgun (WGS) entry which is preliminary data.</text>
</comment>
<dbReference type="AlphaFoldDB" id="A0A9P8XQT3"/>
<feature type="region of interest" description="Disordered" evidence="1">
    <location>
        <begin position="1"/>
        <end position="23"/>
    </location>
</feature>
<sequence length="150" mass="16362">MAQRAAEDSSKGSSDKTGPSKVQHSITLDRKEIDDICKSWLGLLGCEMVSAWGVVSDSDRFTQWADHSHRLFAGITEDLRTLRITRAQCSCTLALITFYIVILCGVIPRVAVPRPSYVANTASRAIWGLRTWSRTCPLGFVFVGSAGGLA</sequence>
<dbReference type="Proteomes" id="UP000756346">
    <property type="component" value="Unassembled WGS sequence"/>
</dbReference>
<evidence type="ECO:0000256" key="2">
    <source>
        <dbReference type="SAM" id="Phobius"/>
    </source>
</evidence>
<reference evidence="3" key="1">
    <citation type="journal article" date="2021" name="Nat. Commun.">
        <title>Genetic determinants of endophytism in the Arabidopsis root mycobiome.</title>
        <authorList>
            <person name="Mesny F."/>
            <person name="Miyauchi S."/>
            <person name="Thiergart T."/>
            <person name="Pickel B."/>
            <person name="Atanasova L."/>
            <person name="Karlsson M."/>
            <person name="Huettel B."/>
            <person name="Barry K.W."/>
            <person name="Haridas S."/>
            <person name="Chen C."/>
            <person name="Bauer D."/>
            <person name="Andreopoulos W."/>
            <person name="Pangilinan J."/>
            <person name="LaButti K."/>
            <person name="Riley R."/>
            <person name="Lipzen A."/>
            <person name="Clum A."/>
            <person name="Drula E."/>
            <person name="Henrissat B."/>
            <person name="Kohler A."/>
            <person name="Grigoriev I.V."/>
            <person name="Martin F.M."/>
            <person name="Hacquard S."/>
        </authorList>
    </citation>
    <scope>NUCLEOTIDE SEQUENCE</scope>
    <source>
        <strain evidence="3">MPI-CAGE-CH-0230</strain>
    </source>
</reference>
<organism evidence="3 4">
    <name type="scientific">Microdochium trichocladiopsis</name>
    <dbReference type="NCBI Taxonomy" id="1682393"/>
    <lineage>
        <taxon>Eukaryota</taxon>
        <taxon>Fungi</taxon>
        <taxon>Dikarya</taxon>
        <taxon>Ascomycota</taxon>
        <taxon>Pezizomycotina</taxon>
        <taxon>Sordariomycetes</taxon>
        <taxon>Xylariomycetidae</taxon>
        <taxon>Xylariales</taxon>
        <taxon>Microdochiaceae</taxon>
        <taxon>Microdochium</taxon>
    </lineage>
</organism>
<keyword evidence="2" id="KW-0812">Transmembrane</keyword>
<accession>A0A9P8XQT3</accession>
<dbReference type="EMBL" id="JAGTJQ010000022">
    <property type="protein sequence ID" value="KAH7007895.1"/>
    <property type="molecule type" value="Genomic_DNA"/>
</dbReference>
<dbReference type="GeneID" id="70187260"/>
<evidence type="ECO:0000313" key="3">
    <source>
        <dbReference type="EMBL" id="KAH7007895.1"/>
    </source>
</evidence>
<proteinExistence type="predicted"/>